<dbReference type="SUPFAM" id="SSF48256">
    <property type="entry name" value="Citrate synthase"/>
    <property type="match status" value="1"/>
</dbReference>
<dbReference type="Proteomes" id="UP000295573">
    <property type="component" value="Unassembled WGS sequence"/>
</dbReference>
<dbReference type="GO" id="GO:0036440">
    <property type="term" value="F:citrate synthase activity"/>
    <property type="evidence" value="ECO:0007669"/>
    <property type="project" value="UniProtKB-EC"/>
</dbReference>
<dbReference type="OrthoDB" id="9800864at2"/>
<keyword evidence="3 5" id="KW-0808">Transferase</keyword>
<dbReference type="GO" id="GO:0005975">
    <property type="term" value="P:carbohydrate metabolic process"/>
    <property type="evidence" value="ECO:0007669"/>
    <property type="project" value="TreeGrafter"/>
</dbReference>
<dbReference type="Pfam" id="PF00285">
    <property type="entry name" value="Citrate_synt"/>
    <property type="match status" value="1"/>
</dbReference>
<evidence type="ECO:0000313" key="9">
    <source>
        <dbReference type="Proteomes" id="UP000295573"/>
    </source>
</evidence>
<evidence type="ECO:0000256" key="6">
    <source>
        <dbReference type="PIRSR" id="PIRSR001369-1"/>
    </source>
</evidence>
<dbReference type="InterPro" id="IPR024176">
    <property type="entry name" value="Citrate_synthase_bac-typ"/>
</dbReference>
<dbReference type="PANTHER" id="PTHR11739">
    <property type="entry name" value="CITRATE SYNTHASE"/>
    <property type="match status" value="1"/>
</dbReference>
<evidence type="ECO:0000313" key="8">
    <source>
        <dbReference type="EMBL" id="TCO44466.1"/>
    </source>
</evidence>
<dbReference type="InterPro" id="IPR016143">
    <property type="entry name" value="Citrate_synth-like_sm_a-sub"/>
</dbReference>
<evidence type="ECO:0000256" key="3">
    <source>
        <dbReference type="ARBA" id="ARBA00022679"/>
    </source>
</evidence>
<accession>A0A4R2IJN2</accession>
<keyword evidence="9" id="KW-1185">Reference proteome</keyword>
<dbReference type="AlphaFoldDB" id="A0A4R2IJN2"/>
<dbReference type="InterPro" id="IPR019810">
    <property type="entry name" value="Citrate_synthase_AS"/>
</dbReference>
<comment type="caution">
    <text evidence="8">The sequence shown here is derived from an EMBL/GenBank/DDBJ whole genome shotgun (WGS) entry which is preliminary data.</text>
</comment>
<dbReference type="PROSITE" id="PS00480">
    <property type="entry name" value="CITRATE_SYNTHASE"/>
    <property type="match status" value="1"/>
</dbReference>
<dbReference type="InterPro" id="IPR002020">
    <property type="entry name" value="Citrate_synthase"/>
</dbReference>
<comment type="similarity">
    <text evidence="2 5 7">Belongs to the citrate synthase family.</text>
</comment>
<evidence type="ECO:0000256" key="5">
    <source>
        <dbReference type="PIRNR" id="PIRNR001369"/>
    </source>
</evidence>
<dbReference type="Gene3D" id="1.10.580.10">
    <property type="entry name" value="Citrate Synthase, domain 1"/>
    <property type="match status" value="1"/>
</dbReference>
<feature type="active site" evidence="6">
    <location>
        <position position="267"/>
    </location>
</feature>
<evidence type="ECO:0000256" key="1">
    <source>
        <dbReference type="ARBA" id="ARBA00005163"/>
    </source>
</evidence>
<proteinExistence type="inferred from homology"/>
<dbReference type="FunFam" id="1.10.230.10:FF:000007">
    <property type="entry name" value="Citrate synthase"/>
    <property type="match status" value="1"/>
</dbReference>
<reference evidence="8 9" key="1">
    <citation type="journal article" date="2015" name="Stand. Genomic Sci.">
        <title>Genomic Encyclopedia of Bacterial and Archaeal Type Strains, Phase III: the genomes of soil and plant-associated and newly described type strains.</title>
        <authorList>
            <person name="Whitman W.B."/>
            <person name="Woyke T."/>
            <person name="Klenk H.P."/>
            <person name="Zhou Y."/>
            <person name="Lilburn T.G."/>
            <person name="Beck B.J."/>
            <person name="De Vos P."/>
            <person name="Vandamme P."/>
            <person name="Eisen J.A."/>
            <person name="Garrity G."/>
            <person name="Hugenholtz P."/>
            <person name="Kyrpides N.C."/>
        </authorList>
    </citation>
    <scope>NUCLEOTIDE SEQUENCE [LARGE SCALE GENOMIC DNA]</scope>
    <source>
        <strain evidence="8 9">VKM Ac-2541</strain>
    </source>
</reference>
<sequence>MSTVINVPPGLRNVVVTATTLGDVRGDEGFYHYREYSAIDLAKSKTLEDVWYLMFEGHLPTAVERDKFVAELAPLRVLPEEVRAVLPAIAAAGPTFNPLAGLRTALSLLAAVRSLPPLWDADPVRRKADAMLVCAVTPTILAALYRLREGQEPLEPRADLTAAANWLYLVTGAEPSAVQATAIEHYLVATVDHGFNASTFTARVIASTGADVVAAIAGAIGAFSGPLHGGAPDRALASLDEIRTPDRIDSWVREKVSAGDRIMGFGHAVYRTEDPRSLMLRDIARGLGGDLVDFATTVEQRIVDVLAELKPGRNLYANVEFYAGVVMELCGIPRAMFTPTFAVSRVIGWSANILEQSTDPKIIRPAATYTGPQPPVPVP</sequence>
<dbReference type="GO" id="GO:0006099">
    <property type="term" value="P:tricarboxylic acid cycle"/>
    <property type="evidence" value="ECO:0007669"/>
    <property type="project" value="UniProtKB-UniPathway"/>
</dbReference>
<dbReference type="GO" id="GO:0005829">
    <property type="term" value="C:cytosol"/>
    <property type="evidence" value="ECO:0007669"/>
    <property type="project" value="TreeGrafter"/>
</dbReference>
<gene>
    <name evidence="8" type="ORF">EV646_110180</name>
</gene>
<organism evidence="8 9">
    <name type="scientific">Kribbella antiqua</name>
    <dbReference type="NCBI Taxonomy" id="2512217"/>
    <lineage>
        <taxon>Bacteria</taxon>
        <taxon>Bacillati</taxon>
        <taxon>Actinomycetota</taxon>
        <taxon>Actinomycetes</taxon>
        <taxon>Propionibacteriales</taxon>
        <taxon>Kribbellaceae</taxon>
        <taxon>Kribbella</taxon>
    </lineage>
</organism>
<dbReference type="InterPro" id="IPR036969">
    <property type="entry name" value="Citrate_synthase_sf"/>
</dbReference>
<dbReference type="RefSeq" id="WP_132153494.1">
    <property type="nucleotide sequence ID" value="NZ_SLWR01000010.1"/>
</dbReference>
<dbReference type="PIRSF" id="PIRSF001369">
    <property type="entry name" value="Citrate_synth"/>
    <property type="match status" value="1"/>
</dbReference>
<comment type="pathway">
    <text evidence="1">Carbohydrate metabolism; tricarboxylic acid cycle.</text>
</comment>
<dbReference type="PANTHER" id="PTHR11739:SF23">
    <property type="entry name" value="CITRATE SYNTHASE 2-RELATED"/>
    <property type="match status" value="1"/>
</dbReference>
<dbReference type="EMBL" id="SLWR01000010">
    <property type="protein sequence ID" value="TCO44466.1"/>
    <property type="molecule type" value="Genomic_DNA"/>
</dbReference>
<comment type="catalytic activity">
    <reaction evidence="4">
        <text>oxaloacetate + acetyl-CoA + H2O = citrate + CoA + H(+)</text>
        <dbReference type="Rhea" id="RHEA:16845"/>
        <dbReference type="ChEBI" id="CHEBI:15377"/>
        <dbReference type="ChEBI" id="CHEBI:15378"/>
        <dbReference type="ChEBI" id="CHEBI:16452"/>
        <dbReference type="ChEBI" id="CHEBI:16947"/>
        <dbReference type="ChEBI" id="CHEBI:57287"/>
        <dbReference type="ChEBI" id="CHEBI:57288"/>
        <dbReference type="EC" id="2.3.3.16"/>
    </reaction>
</comment>
<feature type="active site" evidence="6">
    <location>
        <position position="320"/>
    </location>
</feature>
<protein>
    <recommendedName>
        <fullName evidence="5">Citrate synthase</fullName>
    </recommendedName>
</protein>
<dbReference type="InterPro" id="IPR016142">
    <property type="entry name" value="Citrate_synth-like_lrg_a-sub"/>
</dbReference>
<dbReference type="PRINTS" id="PR00143">
    <property type="entry name" value="CITRTSNTHASE"/>
</dbReference>
<dbReference type="UniPathway" id="UPA00223"/>
<evidence type="ECO:0000256" key="7">
    <source>
        <dbReference type="RuleBase" id="RU003406"/>
    </source>
</evidence>
<evidence type="ECO:0000256" key="4">
    <source>
        <dbReference type="ARBA" id="ARBA00049288"/>
    </source>
</evidence>
<evidence type="ECO:0000256" key="2">
    <source>
        <dbReference type="ARBA" id="ARBA00010566"/>
    </source>
</evidence>
<dbReference type="Gene3D" id="1.10.230.10">
    <property type="entry name" value="Cytochrome P450-Terp, domain 2"/>
    <property type="match status" value="1"/>
</dbReference>
<name>A0A4R2IJN2_9ACTN</name>